<organism evidence="1 2">
    <name type="scientific">Lentinula aff. lateritia</name>
    <dbReference type="NCBI Taxonomy" id="2804960"/>
    <lineage>
        <taxon>Eukaryota</taxon>
        <taxon>Fungi</taxon>
        <taxon>Dikarya</taxon>
        <taxon>Basidiomycota</taxon>
        <taxon>Agaricomycotina</taxon>
        <taxon>Agaricomycetes</taxon>
        <taxon>Agaricomycetidae</taxon>
        <taxon>Agaricales</taxon>
        <taxon>Marasmiineae</taxon>
        <taxon>Omphalotaceae</taxon>
        <taxon>Lentinula</taxon>
    </lineage>
</organism>
<dbReference type="Proteomes" id="UP001163835">
    <property type="component" value="Unassembled WGS sequence"/>
</dbReference>
<dbReference type="EMBL" id="MU795962">
    <property type="protein sequence ID" value="KAJ3804506.1"/>
    <property type="molecule type" value="Genomic_DNA"/>
</dbReference>
<evidence type="ECO:0000313" key="1">
    <source>
        <dbReference type="EMBL" id="KAJ3804506.1"/>
    </source>
</evidence>
<evidence type="ECO:0000313" key="2">
    <source>
        <dbReference type="Proteomes" id="UP001163835"/>
    </source>
</evidence>
<reference evidence="1" key="1">
    <citation type="submission" date="2022-09" db="EMBL/GenBank/DDBJ databases">
        <title>A Global Phylogenomic Analysis of the Shiitake Genus Lentinula.</title>
        <authorList>
            <consortium name="DOE Joint Genome Institute"/>
            <person name="Sierra-Patev S."/>
            <person name="Min B."/>
            <person name="Naranjo-Ortiz M."/>
            <person name="Looney B."/>
            <person name="Konkel Z."/>
            <person name="Slot J.C."/>
            <person name="Sakamoto Y."/>
            <person name="Steenwyk J.L."/>
            <person name="Rokas A."/>
            <person name="Carro J."/>
            <person name="Camarero S."/>
            <person name="Ferreira P."/>
            <person name="Molpeceres G."/>
            <person name="Ruiz-Duenas F.J."/>
            <person name="Serrano A."/>
            <person name="Henrissat B."/>
            <person name="Drula E."/>
            <person name="Hughes K.W."/>
            <person name="Mata J.L."/>
            <person name="Ishikawa N.K."/>
            <person name="Vargas-Isla R."/>
            <person name="Ushijima S."/>
            <person name="Smith C.A."/>
            <person name="Ahrendt S."/>
            <person name="Andreopoulos W."/>
            <person name="He G."/>
            <person name="Labutti K."/>
            <person name="Lipzen A."/>
            <person name="Ng V."/>
            <person name="Riley R."/>
            <person name="Sandor L."/>
            <person name="Barry K."/>
            <person name="Martinez A.T."/>
            <person name="Xiao Y."/>
            <person name="Gibbons J.G."/>
            <person name="Terashima K."/>
            <person name="Grigoriev I.V."/>
            <person name="Hibbett D.S."/>
        </authorList>
    </citation>
    <scope>NUCLEOTIDE SEQUENCE</scope>
    <source>
        <strain evidence="1">TMI1499</strain>
    </source>
</reference>
<gene>
    <name evidence="1" type="ORF">F5876DRAFT_83046</name>
</gene>
<name>A0ACC1TII0_9AGAR</name>
<keyword evidence="2" id="KW-1185">Reference proteome</keyword>
<accession>A0ACC1TII0</accession>
<sequence>MSTKTPSPVHFLPLLNTPFQHYHYTPKFTTLLPRDDPVYNAVKILPAEATNNVEDGLIREPEVLRDVAKRTGECDDEEDCGGIEHVPILLDYFTVTVLLDLGETNDIHNL</sequence>
<protein>
    <submittedName>
        <fullName evidence="1">Uncharacterized protein</fullName>
    </submittedName>
</protein>
<comment type="caution">
    <text evidence="1">The sequence shown here is derived from an EMBL/GenBank/DDBJ whole genome shotgun (WGS) entry which is preliminary data.</text>
</comment>
<proteinExistence type="predicted"/>